<sequence length="196" mass="22822">MKPKFSQLRNHPKPTGDPLCPSEVYRAKKVSAKIDNASAVLNMEDDEDEDDQDNQELETFPPPEDVPPMRPQDQERPSRTGLDMNALASLSRQLKRPNTEVDGAGLQSYVAKKRRSLDKFIDGAADADNRASADMMSVILMIDRNTAEREERRMENERQWRFEQQQRQDKAEEDRARREERMMMMFMKFLGDKNEK</sequence>
<dbReference type="AlphaFoldDB" id="A0A397ER51"/>
<evidence type="ECO:0000313" key="5">
    <source>
        <dbReference type="EMBL" id="RHZ26063.1"/>
    </source>
</evidence>
<dbReference type="Proteomes" id="UP000283543">
    <property type="component" value="Unassembled WGS sequence"/>
</dbReference>
<dbReference type="Proteomes" id="UP000286510">
    <property type="component" value="Unassembled WGS sequence"/>
</dbReference>
<dbReference type="EMBL" id="QUTB01003564">
    <property type="protein sequence ID" value="RHY67263.1"/>
    <property type="molecule type" value="Genomic_DNA"/>
</dbReference>
<evidence type="ECO:0000313" key="8">
    <source>
        <dbReference type="Proteomes" id="UP000286510"/>
    </source>
</evidence>
<dbReference type="EMBL" id="QUTE01016966">
    <property type="protein sequence ID" value="RHY95011.1"/>
    <property type="molecule type" value="Genomic_DNA"/>
</dbReference>
<reference evidence="6 7" key="1">
    <citation type="submission" date="2018-08" db="EMBL/GenBank/DDBJ databases">
        <title>Aphanomyces genome sequencing and annotation.</title>
        <authorList>
            <person name="Minardi D."/>
            <person name="Oidtmann B."/>
            <person name="Van Der Giezen M."/>
            <person name="Studholme D.J."/>
        </authorList>
    </citation>
    <scope>NUCLEOTIDE SEQUENCE [LARGE SCALE GENOMIC DNA]</scope>
    <source>
        <strain evidence="4 6">197901</strain>
        <strain evidence="5 8">FDL457</strain>
        <strain evidence="3 7">Si</strain>
    </source>
</reference>
<evidence type="ECO:0000259" key="2">
    <source>
        <dbReference type="Pfam" id="PF20681"/>
    </source>
</evidence>
<proteinExistence type="predicted"/>
<dbReference type="PANTHER" id="PTHR34409:SF1">
    <property type="entry name" value="MYB-LIKE DOMAIN-CONTAINING PROTEIN"/>
    <property type="match status" value="1"/>
</dbReference>
<accession>A0A397ER51</accession>
<dbReference type="PANTHER" id="PTHR34409">
    <property type="entry name" value="SET DOMAIN-CONTAINING PROTEIN"/>
    <property type="match status" value="1"/>
</dbReference>
<dbReference type="VEuPathDB" id="FungiDB:H257_02522"/>
<feature type="region of interest" description="Disordered" evidence="1">
    <location>
        <begin position="36"/>
        <end position="82"/>
    </location>
</feature>
<evidence type="ECO:0000313" key="3">
    <source>
        <dbReference type="EMBL" id="RHY67263.1"/>
    </source>
</evidence>
<name>A0A397ER51_APHAT</name>
<feature type="region of interest" description="Disordered" evidence="1">
    <location>
        <begin position="148"/>
        <end position="176"/>
    </location>
</feature>
<dbReference type="Pfam" id="PF20681">
    <property type="entry name" value="DUF6818"/>
    <property type="match status" value="1"/>
</dbReference>
<feature type="compositionally biased region" description="Pro residues" evidence="1">
    <location>
        <begin position="60"/>
        <end position="70"/>
    </location>
</feature>
<evidence type="ECO:0000313" key="4">
    <source>
        <dbReference type="EMBL" id="RHY95011.1"/>
    </source>
</evidence>
<protein>
    <recommendedName>
        <fullName evidence="2">DUF6818 domain-containing protein</fullName>
    </recommendedName>
</protein>
<gene>
    <name evidence="5" type="ORF">DYB26_009392</name>
    <name evidence="4" type="ORF">DYB31_016035</name>
    <name evidence="3" type="ORF">DYB34_010171</name>
</gene>
<evidence type="ECO:0000313" key="7">
    <source>
        <dbReference type="Proteomes" id="UP000283543"/>
    </source>
</evidence>
<dbReference type="EMBL" id="QUTF01011979">
    <property type="protein sequence ID" value="RHZ26063.1"/>
    <property type="molecule type" value="Genomic_DNA"/>
</dbReference>
<dbReference type="InterPro" id="IPR049203">
    <property type="entry name" value="DUF6818"/>
</dbReference>
<organism evidence="4 6">
    <name type="scientific">Aphanomyces astaci</name>
    <name type="common">Crayfish plague agent</name>
    <dbReference type="NCBI Taxonomy" id="112090"/>
    <lineage>
        <taxon>Eukaryota</taxon>
        <taxon>Sar</taxon>
        <taxon>Stramenopiles</taxon>
        <taxon>Oomycota</taxon>
        <taxon>Saprolegniomycetes</taxon>
        <taxon>Saprolegniales</taxon>
        <taxon>Verrucalvaceae</taxon>
        <taxon>Aphanomyces</taxon>
    </lineage>
</organism>
<comment type="caution">
    <text evidence="4">The sequence shown here is derived from an EMBL/GenBank/DDBJ whole genome shotgun (WGS) entry which is preliminary data.</text>
</comment>
<evidence type="ECO:0000313" key="6">
    <source>
        <dbReference type="Proteomes" id="UP000266196"/>
    </source>
</evidence>
<evidence type="ECO:0000256" key="1">
    <source>
        <dbReference type="SAM" id="MobiDB-lite"/>
    </source>
</evidence>
<feature type="domain" description="DUF6818" evidence="2">
    <location>
        <begin position="3"/>
        <end position="53"/>
    </location>
</feature>
<dbReference type="Proteomes" id="UP000266196">
    <property type="component" value="Unassembled WGS sequence"/>
</dbReference>
<feature type="compositionally biased region" description="Acidic residues" evidence="1">
    <location>
        <begin position="43"/>
        <end position="56"/>
    </location>
</feature>
<feature type="region of interest" description="Disordered" evidence="1">
    <location>
        <begin position="1"/>
        <end position="22"/>
    </location>
</feature>